<keyword evidence="2" id="KW-0812">Transmembrane</keyword>
<dbReference type="SUPFAM" id="SSF53474">
    <property type="entry name" value="alpha/beta-Hydrolases"/>
    <property type="match status" value="1"/>
</dbReference>
<dbReference type="InterPro" id="IPR050300">
    <property type="entry name" value="GDXG_lipolytic_enzyme"/>
</dbReference>
<evidence type="ECO:0000313" key="4">
    <source>
        <dbReference type="EMBL" id="RSH78064.1"/>
    </source>
</evidence>
<comment type="caution">
    <text evidence="4">The sequence shown here is derived from an EMBL/GenBank/DDBJ whole genome shotgun (WGS) entry which is preliminary data.</text>
</comment>
<keyword evidence="2" id="KW-0472">Membrane</keyword>
<dbReference type="STRING" id="105984.A0A427XH77"/>
<feature type="transmembrane region" description="Helical" evidence="2">
    <location>
        <begin position="38"/>
        <end position="63"/>
    </location>
</feature>
<evidence type="ECO:0000313" key="5">
    <source>
        <dbReference type="Proteomes" id="UP000279236"/>
    </source>
</evidence>
<dbReference type="PANTHER" id="PTHR48081:SF33">
    <property type="entry name" value="KYNURENINE FORMAMIDASE"/>
    <property type="match status" value="1"/>
</dbReference>
<sequence length="533" mass="58466">MRVTALCLAIGACGTVVATATAATALWALLSFIPLVNLVAIPSLIGSVLLLVHILPVAAYLLLAQTDAPKHSGSLFLPFSPDQPSTPKPQAYTLLTVPPARHLGLLVAVIHYTSYVVTTAPSILGAFLRTIVRLWNTPDPDTARRSSWLTPWWERFAVFGIPYQPPRHGRVYRLDVFKAQEVVAASVPKPMSGDDLSPAISPVSSCATLPDVDRGSRIDTDEFPTTVWSDQPQGSPMDDIPAPEEGLKPVVIFLYDVGMMGPIRPARWMFSLVGLKLAEQGYVTVVPDITMYPWGQIEDQVADVRSVVTWVKKEARAFGGDPTNIYLCGHGLGAHLGMYTVAQDAVVHSRDRLEIHNAASHWQHVGSSDQPQHSRDIPNGVRSLRIYAPEVELPHIRGVIMLSPVADVIKQVRHEAKCWLEHVSPLRRALGSSQTKCMRHSLGHILFAARNIVELDWMPDHVLVIHGGNDQLVPVWQSVWLADLLNGLDVPTAIRQHARLAHFDVVTGLMSGLESKSTAWLLHDIRAFIDGAN</sequence>
<proteinExistence type="predicted"/>
<dbReference type="InterPro" id="IPR049492">
    <property type="entry name" value="BD-FAE-like_dom"/>
</dbReference>
<keyword evidence="2" id="KW-1133">Transmembrane helix</keyword>
<gene>
    <name evidence="4" type="ORF">EHS24_002519</name>
</gene>
<protein>
    <recommendedName>
        <fullName evidence="3">BD-FAE-like domain-containing protein</fullName>
    </recommendedName>
</protein>
<reference evidence="4 5" key="1">
    <citation type="submission" date="2018-11" db="EMBL/GenBank/DDBJ databases">
        <title>Genome sequence of Apiotrichum porosum DSM 27194.</title>
        <authorList>
            <person name="Aliyu H."/>
            <person name="Gorte O."/>
            <person name="Ochsenreither K."/>
        </authorList>
    </citation>
    <scope>NUCLEOTIDE SEQUENCE [LARGE SCALE GENOMIC DNA]</scope>
    <source>
        <strain evidence="4 5">DSM 27194</strain>
    </source>
</reference>
<accession>A0A427XH77</accession>
<evidence type="ECO:0000256" key="2">
    <source>
        <dbReference type="SAM" id="Phobius"/>
    </source>
</evidence>
<keyword evidence="5" id="KW-1185">Reference proteome</keyword>
<keyword evidence="1" id="KW-0378">Hydrolase</keyword>
<dbReference type="PANTHER" id="PTHR48081">
    <property type="entry name" value="AB HYDROLASE SUPERFAMILY PROTEIN C4A8.06C"/>
    <property type="match status" value="1"/>
</dbReference>
<feature type="domain" description="BD-FAE-like" evidence="3">
    <location>
        <begin position="241"/>
        <end position="483"/>
    </location>
</feature>
<evidence type="ECO:0000259" key="3">
    <source>
        <dbReference type="Pfam" id="PF20434"/>
    </source>
</evidence>
<dbReference type="GeneID" id="39587062"/>
<dbReference type="InterPro" id="IPR029058">
    <property type="entry name" value="AB_hydrolase_fold"/>
</dbReference>
<dbReference type="GO" id="GO:0004061">
    <property type="term" value="F:arylformamidase activity"/>
    <property type="evidence" value="ECO:0007669"/>
    <property type="project" value="TreeGrafter"/>
</dbReference>
<dbReference type="Pfam" id="PF20434">
    <property type="entry name" value="BD-FAE"/>
    <property type="match status" value="1"/>
</dbReference>
<dbReference type="RefSeq" id="XP_028473211.1">
    <property type="nucleotide sequence ID" value="XM_028618255.1"/>
</dbReference>
<dbReference type="Proteomes" id="UP000279236">
    <property type="component" value="Unassembled WGS sequence"/>
</dbReference>
<dbReference type="Gene3D" id="3.40.50.1820">
    <property type="entry name" value="alpha/beta hydrolase"/>
    <property type="match status" value="1"/>
</dbReference>
<organism evidence="4 5">
    <name type="scientific">Apiotrichum porosum</name>
    <dbReference type="NCBI Taxonomy" id="105984"/>
    <lineage>
        <taxon>Eukaryota</taxon>
        <taxon>Fungi</taxon>
        <taxon>Dikarya</taxon>
        <taxon>Basidiomycota</taxon>
        <taxon>Agaricomycotina</taxon>
        <taxon>Tremellomycetes</taxon>
        <taxon>Trichosporonales</taxon>
        <taxon>Trichosporonaceae</taxon>
        <taxon>Apiotrichum</taxon>
    </lineage>
</organism>
<dbReference type="AlphaFoldDB" id="A0A427XH77"/>
<name>A0A427XH77_9TREE</name>
<dbReference type="OrthoDB" id="6495301at2759"/>
<dbReference type="EMBL" id="RSCE01000013">
    <property type="protein sequence ID" value="RSH78064.1"/>
    <property type="molecule type" value="Genomic_DNA"/>
</dbReference>
<evidence type="ECO:0000256" key="1">
    <source>
        <dbReference type="ARBA" id="ARBA00022801"/>
    </source>
</evidence>